<dbReference type="AlphaFoldDB" id="A0A8J3IDX7"/>
<organism evidence="2 3">
    <name type="scientific">Reticulibacter mediterranei</name>
    <dbReference type="NCBI Taxonomy" id="2778369"/>
    <lineage>
        <taxon>Bacteria</taxon>
        <taxon>Bacillati</taxon>
        <taxon>Chloroflexota</taxon>
        <taxon>Ktedonobacteria</taxon>
        <taxon>Ktedonobacterales</taxon>
        <taxon>Reticulibacteraceae</taxon>
        <taxon>Reticulibacter</taxon>
    </lineage>
</organism>
<evidence type="ECO:0000256" key="1">
    <source>
        <dbReference type="SAM" id="Phobius"/>
    </source>
</evidence>
<sequence length="140" mass="15921">MTILLSILGVGVMLFSGIGFLVIGIREHRQRVLIAREGIPATGTIIERRVLSREPGFVFYTFDYKDRTYTGKQRVSYEHMNRINIGEQVSLRFLPSNPSIALLSGEREDNPWTCMPIFFGCLFLGLLLALPVWILLAFRS</sequence>
<name>A0A8J3IDX7_9CHLR</name>
<feature type="transmembrane region" description="Helical" evidence="1">
    <location>
        <begin position="6"/>
        <end position="25"/>
    </location>
</feature>
<accession>A0A8J3IDX7</accession>
<keyword evidence="1" id="KW-0472">Membrane</keyword>
<feature type="transmembrane region" description="Helical" evidence="1">
    <location>
        <begin position="117"/>
        <end position="138"/>
    </location>
</feature>
<dbReference type="RefSeq" id="WP_220201722.1">
    <property type="nucleotide sequence ID" value="NZ_BNJK01000001.1"/>
</dbReference>
<dbReference type="EMBL" id="BNJK01000001">
    <property type="protein sequence ID" value="GHO90778.1"/>
    <property type="molecule type" value="Genomic_DNA"/>
</dbReference>
<keyword evidence="1" id="KW-0812">Transmembrane</keyword>
<keyword evidence="3" id="KW-1185">Reference proteome</keyword>
<dbReference type="Proteomes" id="UP000597444">
    <property type="component" value="Unassembled WGS sequence"/>
</dbReference>
<proteinExistence type="predicted"/>
<evidence type="ECO:0008006" key="4">
    <source>
        <dbReference type="Google" id="ProtNLM"/>
    </source>
</evidence>
<comment type="caution">
    <text evidence="2">The sequence shown here is derived from an EMBL/GenBank/DDBJ whole genome shotgun (WGS) entry which is preliminary data.</text>
</comment>
<evidence type="ECO:0000313" key="3">
    <source>
        <dbReference type="Proteomes" id="UP000597444"/>
    </source>
</evidence>
<reference evidence="2" key="1">
    <citation type="submission" date="2020-10" db="EMBL/GenBank/DDBJ databases">
        <title>Taxonomic study of unclassified bacteria belonging to the class Ktedonobacteria.</title>
        <authorList>
            <person name="Yabe S."/>
            <person name="Wang C.M."/>
            <person name="Zheng Y."/>
            <person name="Sakai Y."/>
            <person name="Cavaletti L."/>
            <person name="Monciardini P."/>
            <person name="Donadio S."/>
        </authorList>
    </citation>
    <scope>NUCLEOTIDE SEQUENCE</scope>
    <source>
        <strain evidence="2">ID150040</strain>
    </source>
</reference>
<evidence type="ECO:0000313" key="2">
    <source>
        <dbReference type="EMBL" id="GHO90778.1"/>
    </source>
</evidence>
<protein>
    <recommendedName>
        <fullName evidence="4">DUF3592 domain-containing protein</fullName>
    </recommendedName>
</protein>
<keyword evidence="1" id="KW-1133">Transmembrane helix</keyword>
<gene>
    <name evidence="2" type="ORF">KSF_008260</name>
</gene>